<evidence type="ECO:0000259" key="2">
    <source>
        <dbReference type="Pfam" id="PF02591"/>
    </source>
</evidence>
<accession>A0A6L5WJR7</accession>
<name>A0A6L5WJR7_9BACT</name>
<evidence type="ECO:0000313" key="4">
    <source>
        <dbReference type="Proteomes" id="UP000476338"/>
    </source>
</evidence>
<dbReference type="PANTHER" id="PTHR39082:SF1">
    <property type="entry name" value="SCAVENGER RECEPTOR CLASS A MEMBER 3"/>
    <property type="match status" value="1"/>
</dbReference>
<evidence type="ECO:0000256" key="1">
    <source>
        <dbReference type="SAM" id="Coils"/>
    </source>
</evidence>
<dbReference type="EMBL" id="VWSJ01000006">
    <property type="protein sequence ID" value="MSN96093.1"/>
    <property type="molecule type" value="Genomic_DNA"/>
</dbReference>
<gene>
    <name evidence="3" type="ORF">F1B92_02600</name>
</gene>
<dbReference type="AlphaFoldDB" id="A0A6L5WJR7"/>
<dbReference type="InterPro" id="IPR052376">
    <property type="entry name" value="Oxidative_Scav/Glycosyltrans"/>
</dbReference>
<keyword evidence="1" id="KW-0175">Coiled coil</keyword>
<reference evidence="3 4" key="1">
    <citation type="submission" date="2019-09" db="EMBL/GenBank/DDBJ databases">
        <authorList>
            <person name="Silva M."/>
            <person name="Pereira G."/>
            <person name="Lopes-Da-Costa L."/>
            <person name="Silva E."/>
        </authorList>
    </citation>
    <scope>NUCLEOTIDE SEQUENCE [LARGE SCALE GENOMIC DNA]</scope>
    <source>
        <strain evidence="3 4">FMV-PI01</strain>
    </source>
</reference>
<sequence length="235" mass="27500">MNKNLEQLVELSDFDKKIDEFFPKIENLDRKINLKLEEISDFEKKKCNFEIEIDALKTQISKTNIRISEFSTKLQNIQIKRNNIKTDKELKALDVEEDLAKDSLEALNEEINKLEKLNSQKSDELIEINENLKKLQTQLDNISEDAKKNKDILQNQRDEICIKKDNLIKNMDQKLISFYQKIRKWAKNSTVVPVKKQACYGCFMHINDKTYGSVIKGEEIITCPHCGRILYKAAE</sequence>
<dbReference type="InterPro" id="IPR003743">
    <property type="entry name" value="Zf-RING_7"/>
</dbReference>
<evidence type="ECO:0000313" key="3">
    <source>
        <dbReference type="EMBL" id="MSN96093.1"/>
    </source>
</evidence>
<keyword evidence="4" id="KW-1185">Reference proteome</keyword>
<comment type="caution">
    <text evidence="3">The sequence shown here is derived from an EMBL/GenBank/DDBJ whole genome shotgun (WGS) entry which is preliminary data.</text>
</comment>
<dbReference type="Gene3D" id="1.10.287.1490">
    <property type="match status" value="1"/>
</dbReference>
<protein>
    <recommendedName>
        <fullName evidence="2">C4-type zinc ribbon domain-containing protein</fullName>
    </recommendedName>
</protein>
<reference evidence="3 4" key="2">
    <citation type="submission" date="2020-03" db="EMBL/GenBank/DDBJ databases">
        <title>Campylobacter portucalensis sp. nov., a new species of Campylobacter isolated from the reproductive tract of bulls.</title>
        <authorList>
            <person name="Silva M.F."/>
            <person name="Pereira G."/>
            <person name="Carneiro C."/>
            <person name="Hemphill A."/>
            <person name="Mateus L."/>
            <person name="Lopes-Da-Costa L."/>
            <person name="Silva E."/>
        </authorList>
    </citation>
    <scope>NUCLEOTIDE SEQUENCE [LARGE SCALE GENOMIC DNA]</scope>
    <source>
        <strain evidence="3 4">FMV-PI01</strain>
    </source>
</reference>
<dbReference type="Pfam" id="PF02591">
    <property type="entry name" value="Zn_ribbon_9"/>
    <property type="match status" value="1"/>
</dbReference>
<dbReference type="PANTHER" id="PTHR39082">
    <property type="entry name" value="PHOSPHOLIPASE C-BETA-2-RELATED"/>
    <property type="match status" value="1"/>
</dbReference>
<dbReference type="RefSeq" id="WP_154570357.1">
    <property type="nucleotide sequence ID" value="NZ_VWSJ01000006.1"/>
</dbReference>
<feature type="domain" description="C4-type zinc ribbon" evidence="2">
    <location>
        <begin position="198"/>
        <end position="230"/>
    </location>
</feature>
<proteinExistence type="predicted"/>
<feature type="coiled-coil region" evidence="1">
    <location>
        <begin position="90"/>
        <end position="159"/>
    </location>
</feature>
<organism evidence="3 4">
    <name type="scientific">Campylobacter portucalensis</name>
    <dbReference type="NCBI Taxonomy" id="2608384"/>
    <lineage>
        <taxon>Bacteria</taxon>
        <taxon>Pseudomonadati</taxon>
        <taxon>Campylobacterota</taxon>
        <taxon>Epsilonproteobacteria</taxon>
        <taxon>Campylobacterales</taxon>
        <taxon>Campylobacteraceae</taxon>
        <taxon>Campylobacter</taxon>
    </lineage>
</organism>
<dbReference type="Proteomes" id="UP000476338">
    <property type="component" value="Unassembled WGS sequence"/>
</dbReference>